<comment type="subunit">
    <text evidence="4">Homotetramer.</text>
</comment>
<comment type="caution">
    <text evidence="17">The sequence shown here is derived from an EMBL/GenBank/DDBJ whole genome shotgun (WGS) entry which is preliminary data.</text>
</comment>
<evidence type="ECO:0000256" key="3">
    <source>
        <dbReference type="ARBA" id="ARBA00008784"/>
    </source>
</evidence>
<dbReference type="EMBL" id="JJRY01000014">
    <property type="protein sequence ID" value="KEF37491.1"/>
    <property type="molecule type" value="Genomic_DNA"/>
</dbReference>
<keyword evidence="11 15" id="KW-0560">Oxidoreductase</keyword>
<evidence type="ECO:0000313" key="17">
    <source>
        <dbReference type="EMBL" id="KEF37491.1"/>
    </source>
</evidence>
<keyword evidence="10 15" id="KW-0223">Dioxygenase</keyword>
<evidence type="ECO:0000313" key="18">
    <source>
        <dbReference type="Proteomes" id="UP000027936"/>
    </source>
</evidence>
<evidence type="ECO:0000256" key="9">
    <source>
        <dbReference type="ARBA" id="ARBA00022797"/>
    </source>
</evidence>
<evidence type="ECO:0000256" key="11">
    <source>
        <dbReference type="ARBA" id="ARBA00023002"/>
    </source>
</evidence>
<dbReference type="Gene3D" id="3.10.180.10">
    <property type="entry name" value="2,3-Dihydroxybiphenyl 1,2-Dioxygenase, domain 1"/>
    <property type="match status" value="2"/>
</dbReference>
<dbReference type="InterPro" id="IPR029068">
    <property type="entry name" value="Glyas_Bleomycin-R_OHBP_Dase"/>
</dbReference>
<evidence type="ECO:0000259" key="16">
    <source>
        <dbReference type="PROSITE" id="PS51819"/>
    </source>
</evidence>
<comment type="similarity">
    <text evidence="3 15">Belongs to the extradiol ring-cleavage dioxygenase family.</text>
</comment>
<feature type="domain" description="VOC" evidence="16">
    <location>
        <begin position="146"/>
        <end position="266"/>
    </location>
</feature>
<dbReference type="PROSITE" id="PS00082">
    <property type="entry name" value="EXTRADIOL_DIOXYGENAS"/>
    <property type="match status" value="1"/>
</dbReference>
<protein>
    <recommendedName>
        <fullName evidence="6">Metapyrocatechase</fullName>
        <ecNumber evidence="5">1.13.11.2</ecNumber>
    </recommendedName>
    <alternativeName>
        <fullName evidence="14">CatO2ase</fullName>
    </alternativeName>
    <alternativeName>
        <fullName evidence="13">Catechol 2,3-dioxygenase</fullName>
    </alternativeName>
</protein>
<dbReference type="PANTHER" id="PTHR21366">
    <property type="entry name" value="GLYOXALASE FAMILY PROTEIN"/>
    <property type="match status" value="1"/>
</dbReference>
<feature type="domain" description="VOC" evidence="16">
    <location>
        <begin position="5"/>
        <end position="119"/>
    </location>
</feature>
<evidence type="ECO:0000256" key="13">
    <source>
        <dbReference type="ARBA" id="ARBA00030369"/>
    </source>
</evidence>
<dbReference type="GO" id="GO:0018577">
    <property type="term" value="F:catechol 2,3-dioxygenase activity"/>
    <property type="evidence" value="ECO:0007669"/>
    <property type="project" value="UniProtKB-EC"/>
</dbReference>
<keyword evidence="7" id="KW-0479">Metal-binding</keyword>
<evidence type="ECO:0000256" key="1">
    <source>
        <dbReference type="ARBA" id="ARBA00000163"/>
    </source>
</evidence>
<organism evidence="17 18">
    <name type="scientific">Schinkia azotoformans MEV2011</name>
    <dbReference type="NCBI Taxonomy" id="1348973"/>
    <lineage>
        <taxon>Bacteria</taxon>
        <taxon>Bacillati</taxon>
        <taxon>Bacillota</taxon>
        <taxon>Bacilli</taxon>
        <taxon>Bacillales</taxon>
        <taxon>Bacillaceae</taxon>
        <taxon>Calidifontibacillus/Schinkia group</taxon>
        <taxon>Schinkia</taxon>
    </lineage>
</organism>
<evidence type="ECO:0000256" key="10">
    <source>
        <dbReference type="ARBA" id="ARBA00022964"/>
    </source>
</evidence>
<dbReference type="RefSeq" id="WP_035196831.1">
    <property type="nucleotide sequence ID" value="NZ_JJRY01000014.1"/>
</dbReference>
<dbReference type="AlphaFoldDB" id="A0A072NJ19"/>
<keyword evidence="12 15" id="KW-0408">Iron</keyword>
<evidence type="ECO:0000256" key="14">
    <source>
        <dbReference type="ARBA" id="ARBA00031146"/>
    </source>
</evidence>
<dbReference type="NCBIfam" id="TIGR03211">
    <property type="entry name" value="catechol_2_3"/>
    <property type="match status" value="1"/>
</dbReference>
<dbReference type="OrthoDB" id="317332at2"/>
<evidence type="ECO:0000256" key="4">
    <source>
        <dbReference type="ARBA" id="ARBA00011881"/>
    </source>
</evidence>
<dbReference type="PROSITE" id="PS51819">
    <property type="entry name" value="VOC"/>
    <property type="match status" value="2"/>
</dbReference>
<reference evidence="17 18" key="1">
    <citation type="submission" date="2014-04" db="EMBL/GenBank/DDBJ databases">
        <title>Draft genome sequence of Bacillus azotoformans MEV2011, a (co-) denitrifying strain unable to grow in the presence of oxygen.</title>
        <authorList>
            <person name="Nielsen M."/>
            <person name="Schreiber L."/>
            <person name="Finster K."/>
            <person name="Schramm A."/>
        </authorList>
    </citation>
    <scope>NUCLEOTIDE SEQUENCE [LARGE SCALE GENOMIC DNA]</scope>
    <source>
        <strain evidence="17 18">MEV2011</strain>
    </source>
</reference>
<accession>A0A072NJ19</accession>
<dbReference type="InterPro" id="IPR004360">
    <property type="entry name" value="Glyas_Fos-R_dOase_dom"/>
</dbReference>
<evidence type="ECO:0000256" key="5">
    <source>
        <dbReference type="ARBA" id="ARBA00013117"/>
    </source>
</evidence>
<evidence type="ECO:0000256" key="15">
    <source>
        <dbReference type="RuleBase" id="RU000683"/>
    </source>
</evidence>
<dbReference type="Pfam" id="PF22247">
    <property type="entry name" value="Diox-like_N"/>
    <property type="match status" value="1"/>
</dbReference>
<proteinExistence type="inferred from homology"/>
<comment type="catalytic activity">
    <reaction evidence="1">
        <text>catechol + O2 = (2Z,4E)-2-hydroxy-6-oxohexa-2,4-dienoate + H(+)</text>
        <dbReference type="Rhea" id="RHEA:17337"/>
        <dbReference type="ChEBI" id="CHEBI:15378"/>
        <dbReference type="ChEBI" id="CHEBI:15379"/>
        <dbReference type="ChEBI" id="CHEBI:18135"/>
        <dbReference type="ChEBI" id="CHEBI:71198"/>
        <dbReference type="EC" id="1.13.11.2"/>
    </reaction>
</comment>
<dbReference type="SUPFAM" id="SSF54593">
    <property type="entry name" value="Glyoxalase/Bleomycin resistance protein/Dihydroxybiphenyl dioxygenase"/>
    <property type="match status" value="1"/>
</dbReference>
<evidence type="ECO:0000256" key="12">
    <source>
        <dbReference type="ARBA" id="ARBA00023004"/>
    </source>
</evidence>
<dbReference type="InterPro" id="IPR000486">
    <property type="entry name" value="Xdiol_ring_cleave_dOase_1/2"/>
</dbReference>
<sequence length="304" mass="34368">MAIMRLGRVEIGCPNWEKSIEYYKNVIGLIEVAREEDRVYLKAWDEHDHHSVILKKNDSAGLVHLAFKCEFASDLDLYEEKLNNYGITTERVPAGTRLAEGEAVRFVIPTGQTVELYSEIEVVGNGLPLVNPDPWPDGLVGMHPTRLDHLLVAGDDVDGAVKIFTDLFDFHVSEQLVAGENNDVTICKWLFKTNTAHDIAIIKGPQNGLHHFAFWLDEWVELRNAADIMAKNDVMIDAGPTRHGITRGTTIYFFDPSGNRNEVFCGGYITYPDSPTITWTEDTIGKAIFYFERELNERFTTVFS</sequence>
<comment type="cofactor">
    <cofactor evidence="2 15">
        <name>Fe(2+)</name>
        <dbReference type="ChEBI" id="CHEBI:29033"/>
    </cofactor>
</comment>
<evidence type="ECO:0000256" key="6">
    <source>
        <dbReference type="ARBA" id="ARBA00022190"/>
    </source>
</evidence>
<dbReference type="EC" id="1.13.11.2" evidence="5"/>
<dbReference type="InterPro" id="IPR050383">
    <property type="entry name" value="GlyoxalaseI/FosfomycinResist"/>
</dbReference>
<dbReference type="InterPro" id="IPR054560">
    <property type="entry name" value="XylE-like_N"/>
</dbReference>
<gene>
    <name evidence="17" type="ORF">M670_03299</name>
</gene>
<keyword evidence="9 15" id="KW-0058">Aromatic hydrocarbons catabolism</keyword>
<dbReference type="GO" id="GO:0008198">
    <property type="term" value="F:ferrous iron binding"/>
    <property type="evidence" value="ECO:0007669"/>
    <property type="project" value="InterPro"/>
</dbReference>
<evidence type="ECO:0000256" key="7">
    <source>
        <dbReference type="ARBA" id="ARBA00022723"/>
    </source>
</evidence>
<dbReference type="Proteomes" id="UP000027936">
    <property type="component" value="Unassembled WGS sequence"/>
</dbReference>
<evidence type="ECO:0000256" key="8">
    <source>
        <dbReference type="ARBA" id="ARBA00022737"/>
    </source>
</evidence>
<dbReference type="Pfam" id="PF00903">
    <property type="entry name" value="Glyoxalase"/>
    <property type="match status" value="1"/>
</dbReference>
<dbReference type="PATRIC" id="fig|1348973.3.peg.3177"/>
<evidence type="ECO:0000256" key="2">
    <source>
        <dbReference type="ARBA" id="ARBA00001954"/>
    </source>
</evidence>
<dbReference type="InterPro" id="IPR017624">
    <property type="entry name" value="Catechol_2-3_dOase"/>
</dbReference>
<keyword evidence="8" id="KW-0677">Repeat</keyword>
<dbReference type="InterPro" id="IPR037523">
    <property type="entry name" value="VOC_core"/>
</dbReference>
<name>A0A072NJ19_SCHAZ</name>